<dbReference type="InterPro" id="IPR022192">
    <property type="entry name" value="SUV3_C"/>
</dbReference>
<protein>
    <recommendedName>
        <fullName evidence="2">ATP-dependent RNA helicase SUV3 C-terminal domain-containing protein</fullName>
    </recommendedName>
</protein>
<gene>
    <name evidence="3" type="ORF">GPECTOR_23g125</name>
</gene>
<sequence>MLRLARDYCEEGRVGHDAVAGWESEEEPSAEAPRNEAELKRLEELHRCHDLYVWLSFRLPQAFGYRRKAEAARALRGALLEKGLERLAAASAEAFGRRRHRRPRAHGAAGQGGWEGLRPDWRDEGEEEAERE</sequence>
<dbReference type="AlphaFoldDB" id="A0A150GGS5"/>
<feature type="domain" description="ATP-dependent RNA helicase SUV3 C-terminal" evidence="2">
    <location>
        <begin position="39"/>
        <end position="86"/>
    </location>
</feature>
<keyword evidence="4" id="KW-1185">Reference proteome</keyword>
<proteinExistence type="predicted"/>
<name>A0A150GGS5_GONPE</name>
<dbReference type="EMBL" id="LSYV01000024">
    <property type="protein sequence ID" value="KXZ49038.1"/>
    <property type="molecule type" value="Genomic_DNA"/>
</dbReference>
<dbReference type="Gene3D" id="1.20.58.1080">
    <property type="match status" value="1"/>
</dbReference>
<evidence type="ECO:0000313" key="4">
    <source>
        <dbReference type="Proteomes" id="UP000075714"/>
    </source>
</evidence>
<reference evidence="4" key="1">
    <citation type="journal article" date="2016" name="Nat. Commun.">
        <title>The Gonium pectorale genome demonstrates co-option of cell cycle regulation during the evolution of multicellularity.</title>
        <authorList>
            <person name="Hanschen E.R."/>
            <person name="Marriage T.N."/>
            <person name="Ferris P.J."/>
            <person name="Hamaji T."/>
            <person name="Toyoda A."/>
            <person name="Fujiyama A."/>
            <person name="Neme R."/>
            <person name="Noguchi H."/>
            <person name="Minakuchi Y."/>
            <person name="Suzuki M."/>
            <person name="Kawai-Toyooka H."/>
            <person name="Smith D.R."/>
            <person name="Sparks H."/>
            <person name="Anderson J."/>
            <person name="Bakaric R."/>
            <person name="Luria V."/>
            <person name="Karger A."/>
            <person name="Kirschner M.W."/>
            <person name="Durand P.M."/>
            <person name="Michod R.E."/>
            <person name="Nozaki H."/>
            <person name="Olson B.J."/>
        </authorList>
    </citation>
    <scope>NUCLEOTIDE SEQUENCE [LARGE SCALE GENOMIC DNA]</scope>
    <source>
        <strain evidence="4">NIES-2863</strain>
    </source>
</reference>
<evidence type="ECO:0000259" key="2">
    <source>
        <dbReference type="Pfam" id="PF12513"/>
    </source>
</evidence>
<evidence type="ECO:0000313" key="3">
    <source>
        <dbReference type="EMBL" id="KXZ49038.1"/>
    </source>
</evidence>
<dbReference type="STRING" id="33097.A0A150GGS5"/>
<accession>A0A150GGS5</accession>
<comment type="caution">
    <text evidence="3">The sequence shown here is derived from an EMBL/GenBank/DDBJ whole genome shotgun (WGS) entry which is preliminary data.</text>
</comment>
<evidence type="ECO:0000256" key="1">
    <source>
        <dbReference type="SAM" id="MobiDB-lite"/>
    </source>
</evidence>
<organism evidence="3 4">
    <name type="scientific">Gonium pectorale</name>
    <name type="common">Green alga</name>
    <dbReference type="NCBI Taxonomy" id="33097"/>
    <lineage>
        <taxon>Eukaryota</taxon>
        <taxon>Viridiplantae</taxon>
        <taxon>Chlorophyta</taxon>
        <taxon>core chlorophytes</taxon>
        <taxon>Chlorophyceae</taxon>
        <taxon>CS clade</taxon>
        <taxon>Chlamydomonadales</taxon>
        <taxon>Volvocaceae</taxon>
        <taxon>Gonium</taxon>
    </lineage>
</organism>
<feature type="compositionally biased region" description="Acidic residues" evidence="1">
    <location>
        <begin position="123"/>
        <end position="132"/>
    </location>
</feature>
<dbReference type="Proteomes" id="UP000075714">
    <property type="component" value="Unassembled WGS sequence"/>
</dbReference>
<feature type="region of interest" description="Disordered" evidence="1">
    <location>
        <begin position="94"/>
        <end position="132"/>
    </location>
</feature>
<dbReference type="Pfam" id="PF12513">
    <property type="entry name" value="SUV3_C"/>
    <property type="match status" value="1"/>
</dbReference>